<evidence type="ECO:0000313" key="2">
    <source>
        <dbReference type="EMBL" id="MCD9644005.1"/>
    </source>
</evidence>
<feature type="compositionally biased region" description="Basic and acidic residues" evidence="1">
    <location>
        <begin position="58"/>
        <end position="80"/>
    </location>
</feature>
<accession>A0ABS8VCU3</accession>
<reference evidence="2 3" key="1">
    <citation type="journal article" date="2021" name="BMC Genomics">
        <title>Datura genome reveals duplications of psychoactive alkaloid biosynthetic genes and high mutation rate following tissue culture.</title>
        <authorList>
            <person name="Rajewski A."/>
            <person name="Carter-House D."/>
            <person name="Stajich J."/>
            <person name="Litt A."/>
        </authorList>
    </citation>
    <scope>NUCLEOTIDE SEQUENCE [LARGE SCALE GENOMIC DNA]</scope>
    <source>
        <strain evidence="2">AR-01</strain>
    </source>
</reference>
<feature type="compositionally biased region" description="Polar residues" evidence="1">
    <location>
        <begin position="81"/>
        <end position="90"/>
    </location>
</feature>
<keyword evidence="3" id="KW-1185">Reference proteome</keyword>
<dbReference type="EMBL" id="JACEIK010004055">
    <property type="protein sequence ID" value="MCD9644005.1"/>
    <property type="molecule type" value="Genomic_DNA"/>
</dbReference>
<organism evidence="2 3">
    <name type="scientific">Datura stramonium</name>
    <name type="common">Jimsonweed</name>
    <name type="synonym">Common thornapple</name>
    <dbReference type="NCBI Taxonomy" id="4076"/>
    <lineage>
        <taxon>Eukaryota</taxon>
        <taxon>Viridiplantae</taxon>
        <taxon>Streptophyta</taxon>
        <taxon>Embryophyta</taxon>
        <taxon>Tracheophyta</taxon>
        <taxon>Spermatophyta</taxon>
        <taxon>Magnoliopsida</taxon>
        <taxon>eudicotyledons</taxon>
        <taxon>Gunneridae</taxon>
        <taxon>Pentapetalae</taxon>
        <taxon>asterids</taxon>
        <taxon>lamiids</taxon>
        <taxon>Solanales</taxon>
        <taxon>Solanaceae</taxon>
        <taxon>Solanoideae</taxon>
        <taxon>Datureae</taxon>
        <taxon>Datura</taxon>
    </lineage>
</organism>
<comment type="caution">
    <text evidence="2">The sequence shown here is derived from an EMBL/GenBank/DDBJ whole genome shotgun (WGS) entry which is preliminary data.</text>
</comment>
<feature type="region of interest" description="Disordered" evidence="1">
    <location>
        <begin position="56"/>
        <end position="92"/>
    </location>
</feature>
<evidence type="ECO:0000313" key="3">
    <source>
        <dbReference type="Proteomes" id="UP000823775"/>
    </source>
</evidence>
<gene>
    <name evidence="2" type="ORF">HAX54_031962</name>
</gene>
<evidence type="ECO:0000256" key="1">
    <source>
        <dbReference type="SAM" id="MobiDB-lite"/>
    </source>
</evidence>
<protein>
    <submittedName>
        <fullName evidence="2">Uncharacterized protein</fullName>
    </submittedName>
</protein>
<sequence length="108" mass="11707">MSMCHPSLCVVWPDGVARWRLTPRSRGCVVRRVAGPRGQGDALIFSLVLALFIPSSSHDPKSLDMKGAKARKLPKDEAKDGQSSLKNGPSLNHPFLVAKFRNLGNLGS</sequence>
<name>A0ABS8VCU3_DATST</name>
<proteinExistence type="predicted"/>
<dbReference type="Proteomes" id="UP000823775">
    <property type="component" value="Unassembled WGS sequence"/>
</dbReference>